<accession>A0A0E9PAQ2</accession>
<evidence type="ECO:0000313" key="1">
    <source>
        <dbReference type="EMBL" id="JAH01594.1"/>
    </source>
</evidence>
<dbReference type="AlphaFoldDB" id="A0A0E9PAQ2"/>
<sequence>MAAEAKQEPLNAVLNLLILLHDNQMYRFK</sequence>
<name>A0A0E9PAQ2_ANGAN</name>
<protein>
    <submittedName>
        <fullName evidence="1">Uncharacterized protein</fullName>
    </submittedName>
</protein>
<reference evidence="1" key="2">
    <citation type="journal article" date="2015" name="Fish Shellfish Immunol.">
        <title>Early steps in the European eel (Anguilla anguilla)-Vibrio vulnificus interaction in the gills: Role of the RtxA13 toxin.</title>
        <authorList>
            <person name="Callol A."/>
            <person name="Pajuelo D."/>
            <person name="Ebbesson L."/>
            <person name="Teles M."/>
            <person name="MacKenzie S."/>
            <person name="Amaro C."/>
        </authorList>
    </citation>
    <scope>NUCLEOTIDE SEQUENCE</scope>
</reference>
<organism evidence="1">
    <name type="scientific">Anguilla anguilla</name>
    <name type="common">European freshwater eel</name>
    <name type="synonym">Muraena anguilla</name>
    <dbReference type="NCBI Taxonomy" id="7936"/>
    <lineage>
        <taxon>Eukaryota</taxon>
        <taxon>Metazoa</taxon>
        <taxon>Chordata</taxon>
        <taxon>Craniata</taxon>
        <taxon>Vertebrata</taxon>
        <taxon>Euteleostomi</taxon>
        <taxon>Actinopterygii</taxon>
        <taxon>Neopterygii</taxon>
        <taxon>Teleostei</taxon>
        <taxon>Anguilliformes</taxon>
        <taxon>Anguillidae</taxon>
        <taxon>Anguilla</taxon>
    </lineage>
</organism>
<dbReference type="EMBL" id="GBXM01106983">
    <property type="protein sequence ID" value="JAH01594.1"/>
    <property type="molecule type" value="Transcribed_RNA"/>
</dbReference>
<reference evidence="1" key="1">
    <citation type="submission" date="2014-11" db="EMBL/GenBank/DDBJ databases">
        <authorList>
            <person name="Amaro Gonzalez C."/>
        </authorList>
    </citation>
    <scope>NUCLEOTIDE SEQUENCE</scope>
</reference>
<proteinExistence type="predicted"/>